<organism evidence="2 3">
    <name type="scientific">Cardiocondyla obscurior</name>
    <dbReference type="NCBI Taxonomy" id="286306"/>
    <lineage>
        <taxon>Eukaryota</taxon>
        <taxon>Metazoa</taxon>
        <taxon>Ecdysozoa</taxon>
        <taxon>Arthropoda</taxon>
        <taxon>Hexapoda</taxon>
        <taxon>Insecta</taxon>
        <taxon>Pterygota</taxon>
        <taxon>Neoptera</taxon>
        <taxon>Endopterygota</taxon>
        <taxon>Hymenoptera</taxon>
        <taxon>Apocrita</taxon>
        <taxon>Aculeata</taxon>
        <taxon>Formicoidea</taxon>
        <taxon>Formicidae</taxon>
        <taxon>Myrmicinae</taxon>
        <taxon>Cardiocondyla</taxon>
    </lineage>
</organism>
<dbReference type="AlphaFoldDB" id="A0AAW2F7D1"/>
<reference evidence="2 3" key="1">
    <citation type="submission" date="2023-03" db="EMBL/GenBank/DDBJ databases">
        <title>High recombination rates correlate with genetic variation in Cardiocondyla obscurior ants.</title>
        <authorList>
            <person name="Errbii M."/>
        </authorList>
    </citation>
    <scope>NUCLEOTIDE SEQUENCE [LARGE SCALE GENOMIC DNA]</scope>
    <source>
        <strain evidence="2">Alpha-2009</strain>
        <tissue evidence="2">Whole body</tissue>
    </source>
</reference>
<name>A0AAW2F7D1_9HYME</name>
<evidence type="ECO:0000313" key="2">
    <source>
        <dbReference type="EMBL" id="KAL0110100.1"/>
    </source>
</evidence>
<evidence type="ECO:0000256" key="1">
    <source>
        <dbReference type="SAM" id="MobiDB-lite"/>
    </source>
</evidence>
<sequence length="121" mass="13163">MQWRKKKRKKEERRPLSRIESELDLRLSITLRLVPSSTPPPHGARHASPSAPVSAANAPTSTSLRGPLFLSSSRSPGPIRARTLPSPFPLHLLREASSSPPFRSSVIASRSRGLSASRGVP</sequence>
<feature type="compositionally biased region" description="Low complexity" evidence="1">
    <location>
        <begin position="47"/>
        <end position="63"/>
    </location>
</feature>
<dbReference type="Proteomes" id="UP001430953">
    <property type="component" value="Unassembled WGS sequence"/>
</dbReference>
<dbReference type="EMBL" id="JADYXP020000014">
    <property type="protein sequence ID" value="KAL0110100.1"/>
    <property type="molecule type" value="Genomic_DNA"/>
</dbReference>
<feature type="compositionally biased region" description="Low complexity" evidence="1">
    <location>
        <begin position="108"/>
        <end position="121"/>
    </location>
</feature>
<keyword evidence="3" id="KW-1185">Reference proteome</keyword>
<proteinExistence type="predicted"/>
<accession>A0AAW2F7D1</accession>
<evidence type="ECO:0000313" key="3">
    <source>
        <dbReference type="Proteomes" id="UP001430953"/>
    </source>
</evidence>
<feature type="region of interest" description="Disordered" evidence="1">
    <location>
        <begin position="33"/>
        <end position="121"/>
    </location>
</feature>
<gene>
    <name evidence="2" type="ORF">PUN28_013621</name>
</gene>
<protein>
    <submittedName>
        <fullName evidence="2">Uncharacterized protein</fullName>
    </submittedName>
</protein>
<comment type="caution">
    <text evidence="2">The sequence shown here is derived from an EMBL/GenBank/DDBJ whole genome shotgun (WGS) entry which is preliminary data.</text>
</comment>